<dbReference type="PANTHER" id="PTHR11101:SF80">
    <property type="entry name" value="PHOSPHATE TRANSPORTER"/>
    <property type="match status" value="1"/>
</dbReference>
<keyword evidence="2 7" id="KW-0813">Transport</keyword>
<dbReference type="AlphaFoldDB" id="A0AA86VCP1"/>
<comment type="subcellular location">
    <subcellularLocation>
        <location evidence="1 7">Membrane</location>
        <topology evidence="1 7">Multi-pass membrane protein</topology>
    </subcellularLocation>
</comment>
<comment type="similarity">
    <text evidence="7">Belongs to the inorganic phosphate transporter (PiT) (TC 2.A.20) family.</text>
</comment>
<keyword evidence="5 7" id="KW-1133">Transmembrane helix</keyword>
<keyword evidence="3 7" id="KW-0592">Phosphate transport</keyword>
<protein>
    <recommendedName>
        <fullName evidence="7">Phosphate transporter</fullName>
    </recommendedName>
</protein>
<dbReference type="GO" id="GO:0016020">
    <property type="term" value="C:membrane"/>
    <property type="evidence" value="ECO:0007669"/>
    <property type="project" value="UniProtKB-SubCell"/>
</dbReference>
<feature type="transmembrane region" description="Helical" evidence="7">
    <location>
        <begin position="324"/>
        <end position="345"/>
    </location>
</feature>
<feature type="transmembrane region" description="Helical" evidence="7">
    <location>
        <begin position="351"/>
        <end position="372"/>
    </location>
</feature>
<evidence type="ECO:0000313" key="8">
    <source>
        <dbReference type="EMBL" id="CAJ1940213.1"/>
    </source>
</evidence>
<feature type="transmembrane region" description="Helical" evidence="7">
    <location>
        <begin position="563"/>
        <end position="581"/>
    </location>
</feature>
<organism evidence="8 9">
    <name type="scientific">Sphenostylis stenocarpa</name>
    <dbReference type="NCBI Taxonomy" id="92480"/>
    <lineage>
        <taxon>Eukaryota</taxon>
        <taxon>Viridiplantae</taxon>
        <taxon>Streptophyta</taxon>
        <taxon>Embryophyta</taxon>
        <taxon>Tracheophyta</taxon>
        <taxon>Spermatophyta</taxon>
        <taxon>Magnoliopsida</taxon>
        <taxon>eudicotyledons</taxon>
        <taxon>Gunneridae</taxon>
        <taxon>Pentapetalae</taxon>
        <taxon>rosids</taxon>
        <taxon>fabids</taxon>
        <taxon>Fabales</taxon>
        <taxon>Fabaceae</taxon>
        <taxon>Papilionoideae</taxon>
        <taxon>50 kb inversion clade</taxon>
        <taxon>NPAAA clade</taxon>
        <taxon>indigoferoid/millettioid clade</taxon>
        <taxon>Phaseoleae</taxon>
        <taxon>Sphenostylis</taxon>
    </lineage>
</organism>
<reference evidence="8" key="1">
    <citation type="submission" date="2023-10" db="EMBL/GenBank/DDBJ databases">
        <authorList>
            <person name="Domelevo Entfellner J.-B."/>
        </authorList>
    </citation>
    <scope>NUCLEOTIDE SEQUENCE</scope>
</reference>
<evidence type="ECO:0000256" key="3">
    <source>
        <dbReference type="ARBA" id="ARBA00022592"/>
    </source>
</evidence>
<feature type="transmembrane region" description="Helical" evidence="7">
    <location>
        <begin position="618"/>
        <end position="635"/>
    </location>
</feature>
<evidence type="ECO:0000256" key="1">
    <source>
        <dbReference type="ARBA" id="ARBA00004141"/>
    </source>
</evidence>
<feature type="transmembrane region" description="Helical" evidence="7">
    <location>
        <begin position="531"/>
        <end position="551"/>
    </location>
</feature>
<feature type="transmembrane region" description="Helical" evidence="7">
    <location>
        <begin position="254"/>
        <end position="273"/>
    </location>
</feature>
<evidence type="ECO:0000256" key="7">
    <source>
        <dbReference type="RuleBase" id="RU363058"/>
    </source>
</evidence>
<dbReference type="EMBL" id="OY731400">
    <property type="protein sequence ID" value="CAJ1940213.1"/>
    <property type="molecule type" value="Genomic_DNA"/>
</dbReference>
<sequence>MLRQQMWNSVYGYMFGENATKNHRSPLIPLYHKTKLHITTWLCSLPQPPPPQQPSPLHGQQFFRIISHTDTLFHIIHRSLTNMNPSCRFATTKHTPFLQNTHTTSPFFLRHSHRVKTLVPSLPPIAAKPSSLNILRFRQLSAGKRFATLSSFAEGEAEERKEGAANGDEVDGLAKAFNVSSGTASAISICMALAVLSFPLMMKSLGQGLALKTKVLSYATLLFGFYMAWNIGANDVANAMGTSVGSGALTLRQAVLTAAVLEFSGALLMGTHVTSTMQKGILLTTVFNGKDTLLFAGLLSSLAAAGTWLQIASYYGWPVSTTHCIVGAMVGFGLAYGGPGAVFWGSLARVISSWVVSPLMGAAVSFLVYKCIRRFVYSAPNPGLAAAAAAPIAVFLGVTGISFVALPLSNSFPLALAQALIVGTVGAFLVDRIIRKQLGHLLIKSNTPKPEPKEDTVHHNIGFLDDVAGPKGAQLEIVYGVFGYMQVLSACFMSFAHGGNDVSNAIGPLAGALAILQGGAMGAQIVIPTDVLAWGGFGIVAGLMMWGYRVIATIGKKITELTPTRGFAAEFAAASVVLFASKLGLPISATHTLVGAVMGVGFARGLNSLRSETVKEIVVSWVVTIPVGAGLSGVFQDMKAYTGDQLKLQAPSFKALFSAEHIGVAAHASWTEDVIFDDKAEEKI</sequence>
<evidence type="ECO:0000256" key="5">
    <source>
        <dbReference type="ARBA" id="ARBA00022989"/>
    </source>
</evidence>
<feature type="transmembrane region" description="Helical" evidence="7">
    <location>
        <begin position="412"/>
        <end position="430"/>
    </location>
</feature>
<evidence type="ECO:0000256" key="2">
    <source>
        <dbReference type="ARBA" id="ARBA00022448"/>
    </source>
</evidence>
<accession>A0AA86VCP1</accession>
<dbReference type="PANTHER" id="PTHR11101">
    <property type="entry name" value="PHOSPHATE TRANSPORTER"/>
    <property type="match status" value="1"/>
</dbReference>
<keyword evidence="6 7" id="KW-0472">Membrane</keyword>
<feature type="transmembrane region" description="Helical" evidence="7">
    <location>
        <begin position="293"/>
        <end position="317"/>
    </location>
</feature>
<keyword evidence="9" id="KW-1185">Reference proteome</keyword>
<gene>
    <name evidence="8" type="ORF">AYBTSS11_LOCUS9583</name>
</gene>
<feature type="transmembrane region" description="Helical" evidence="7">
    <location>
        <begin position="184"/>
        <end position="203"/>
    </location>
</feature>
<dbReference type="Gramene" id="rna-AYBTSS11_LOCUS9583">
    <property type="protein sequence ID" value="CAJ1940213.1"/>
    <property type="gene ID" value="gene-AYBTSS11_LOCUS9583"/>
</dbReference>
<dbReference type="Pfam" id="PF01384">
    <property type="entry name" value="PHO4"/>
    <property type="match status" value="1"/>
</dbReference>
<evidence type="ECO:0000313" key="9">
    <source>
        <dbReference type="Proteomes" id="UP001189624"/>
    </source>
</evidence>
<feature type="non-terminal residue" evidence="8">
    <location>
        <position position="684"/>
    </location>
</feature>
<comment type="function">
    <text evidence="7">Sodium-phosphate symporter.</text>
</comment>
<dbReference type="GO" id="GO:0035435">
    <property type="term" value="P:phosphate ion transmembrane transport"/>
    <property type="evidence" value="ECO:0007669"/>
    <property type="project" value="TreeGrafter"/>
</dbReference>
<feature type="transmembrane region" description="Helical" evidence="7">
    <location>
        <begin position="384"/>
        <end position="406"/>
    </location>
</feature>
<dbReference type="InterPro" id="IPR001204">
    <property type="entry name" value="Phos_transporter"/>
</dbReference>
<proteinExistence type="inferred from homology"/>
<feature type="transmembrane region" description="Helical" evidence="7">
    <location>
        <begin position="215"/>
        <end position="233"/>
    </location>
</feature>
<name>A0AA86VCP1_9FABA</name>
<dbReference type="GO" id="GO:0005315">
    <property type="term" value="F:phosphate transmembrane transporter activity"/>
    <property type="evidence" value="ECO:0007669"/>
    <property type="project" value="InterPro"/>
</dbReference>
<evidence type="ECO:0000256" key="6">
    <source>
        <dbReference type="ARBA" id="ARBA00023136"/>
    </source>
</evidence>
<evidence type="ECO:0000256" key="4">
    <source>
        <dbReference type="ARBA" id="ARBA00022692"/>
    </source>
</evidence>
<keyword evidence="4 7" id="KW-0812">Transmembrane</keyword>
<dbReference type="Proteomes" id="UP001189624">
    <property type="component" value="Chromosome 3"/>
</dbReference>